<feature type="compositionally biased region" description="Low complexity" evidence="2">
    <location>
        <begin position="192"/>
        <end position="217"/>
    </location>
</feature>
<feature type="compositionally biased region" description="Low complexity" evidence="2">
    <location>
        <begin position="487"/>
        <end position="510"/>
    </location>
</feature>
<keyword evidence="4" id="KW-1185">Reference proteome</keyword>
<dbReference type="GeneID" id="8858327"/>
<dbReference type="Proteomes" id="UP000006671">
    <property type="component" value="Unassembled WGS sequence"/>
</dbReference>
<feature type="region of interest" description="Disordered" evidence="2">
    <location>
        <begin position="192"/>
        <end position="236"/>
    </location>
</feature>
<feature type="coiled-coil region" evidence="1">
    <location>
        <begin position="80"/>
        <end position="111"/>
    </location>
</feature>
<feature type="compositionally biased region" description="Low complexity" evidence="2">
    <location>
        <begin position="460"/>
        <end position="480"/>
    </location>
</feature>
<evidence type="ECO:0000313" key="3">
    <source>
        <dbReference type="EMBL" id="EFC38483.1"/>
    </source>
</evidence>
<dbReference type="EMBL" id="GG738907">
    <property type="protein sequence ID" value="EFC38483.1"/>
    <property type="molecule type" value="Genomic_DNA"/>
</dbReference>
<dbReference type="KEGG" id="ngr:NAEGRDRAFT_59495"/>
<keyword evidence="1" id="KW-0175">Coiled coil</keyword>
<proteinExistence type="predicted"/>
<dbReference type="RefSeq" id="XP_002671227.1">
    <property type="nucleotide sequence ID" value="XM_002671181.1"/>
</dbReference>
<feature type="compositionally biased region" description="Polar residues" evidence="2">
    <location>
        <begin position="218"/>
        <end position="228"/>
    </location>
</feature>
<sequence length="533" mass="61531">MEAETTLNIEQLELKNEKLFGKSKLKIENKRIEHVKLIKSNDMILSKNLLQKHVNSEKLKEISDRLITCELELEVKLQYYKNYKDEYSKQSEKLEQIYQKESESLIEYEEQVQKIIQIDDTICKMLNHDIDAFRELFMDDPRNLLDQQLDHHLDFNSPSLLNSVTTVGSIGNNLSNTAQLYDITGNIGPLTSQSINNSNNNNSSNSSGSSSNSSQQNTRNTISLSNENVEPEYSRKQTILPTRRMFNSAAALNLGILDGSSNRDSSLPLKQLKDTCNPYIQQAYKELRRKTFTSATTTSTNTSNNNNNTTNAAILESNDNDEEVEVFNTLYRIRPNRKWYMMEPIKKLPNKYSIDRLLHGENTPQDIIPKIYPYPDEYNDPDLYYDKISHRDGFYNEEEEEMFQNQYNDDDDEFKSFNRNYSNYFDLPSNVDELRTMIIKLQFEKEDMRNEISKLKQQLSSNNSNSTPSTPFSTTPTNNSIMNDSFNSLQPLTTSTSSNNNNITSPNTLSMPQSSSKQPIEYVASDFIDDYIE</sequence>
<dbReference type="InParanoid" id="D2VXC8"/>
<reference evidence="3 4" key="1">
    <citation type="journal article" date="2010" name="Cell">
        <title>The genome of Naegleria gruberi illuminates early eukaryotic versatility.</title>
        <authorList>
            <person name="Fritz-Laylin L.K."/>
            <person name="Prochnik S.E."/>
            <person name="Ginger M.L."/>
            <person name="Dacks J.B."/>
            <person name="Carpenter M.L."/>
            <person name="Field M.C."/>
            <person name="Kuo A."/>
            <person name="Paredez A."/>
            <person name="Chapman J."/>
            <person name="Pham J."/>
            <person name="Shu S."/>
            <person name="Neupane R."/>
            <person name="Cipriano M."/>
            <person name="Mancuso J."/>
            <person name="Tu H."/>
            <person name="Salamov A."/>
            <person name="Lindquist E."/>
            <person name="Shapiro H."/>
            <person name="Lucas S."/>
            <person name="Grigoriev I.V."/>
            <person name="Cande W.Z."/>
            <person name="Fulton C."/>
            <person name="Rokhsar D.S."/>
            <person name="Dawson S.C."/>
        </authorList>
    </citation>
    <scope>NUCLEOTIDE SEQUENCE [LARGE SCALE GENOMIC DNA]</scope>
    <source>
        <strain evidence="3 4">NEG-M</strain>
    </source>
</reference>
<evidence type="ECO:0000313" key="4">
    <source>
        <dbReference type="Proteomes" id="UP000006671"/>
    </source>
</evidence>
<dbReference type="AlphaFoldDB" id="D2VXC8"/>
<organism evidence="4">
    <name type="scientific">Naegleria gruberi</name>
    <name type="common">Amoeba</name>
    <dbReference type="NCBI Taxonomy" id="5762"/>
    <lineage>
        <taxon>Eukaryota</taxon>
        <taxon>Discoba</taxon>
        <taxon>Heterolobosea</taxon>
        <taxon>Tetramitia</taxon>
        <taxon>Eutetramitia</taxon>
        <taxon>Vahlkampfiidae</taxon>
        <taxon>Naegleria</taxon>
    </lineage>
</organism>
<name>D2VXC8_NAEGR</name>
<evidence type="ECO:0000256" key="2">
    <source>
        <dbReference type="SAM" id="MobiDB-lite"/>
    </source>
</evidence>
<protein>
    <submittedName>
        <fullName evidence="3">Predicted protein</fullName>
    </submittedName>
</protein>
<evidence type="ECO:0000256" key="1">
    <source>
        <dbReference type="SAM" id="Coils"/>
    </source>
</evidence>
<accession>D2VXC8</accession>
<feature type="region of interest" description="Disordered" evidence="2">
    <location>
        <begin position="455"/>
        <end position="517"/>
    </location>
</feature>
<gene>
    <name evidence="3" type="ORF">NAEGRDRAFT_59495</name>
</gene>
<dbReference type="VEuPathDB" id="AmoebaDB:NAEGRDRAFT_59495"/>